<protein>
    <submittedName>
        <fullName evidence="1">DUF3630 family protein</fullName>
    </submittedName>
</protein>
<dbReference type="InterPro" id="IPR022080">
    <property type="entry name" value="DUF3630"/>
</dbReference>
<dbReference type="RefSeq" id="WP_168826001.1">
    <property type="nucleotide sequence ID" value="NZ_JABAEB010000008.1"/>
</dbReference>
<dbReference type="Proteomes" id="UP000527352">
    <property type="component" value="Unassembled WGS sequence"/>
</dbReference>
<dbReference type="EMBL" id="JABAEB010000008">
    <property type="protein sequence ID" value="NLQ24067.1"/>
    <property type="molecule type" value="Genomic_DNA"/>
</dbReference>
<reference evidence="1 2" key="1">
    <citation type="submission" date="2020-04" db="EMBL/GenBank/DDBJ databases">
        <title>The first description of lens atrophy caused by putative novel Shewanella sp. that is a new emerging pathogen for cultured rainbow trout?</title>
        <authorList>
            <person name="Saticioglu I.B."/>
            <person name="Duman M."/>
            <person name="Altun S."/>
        </authorList>
    </citation>
    <scope>NUCLEOTIDE SEQUENCE [LARGE SCALE GENOMIC DNA]</scope>
    <source>
        <strain evidence="1 2">S-1</strain>
    </source>
</reference>
<sequence>MKLPSTHLKAISLDTISLDTIRLDRSALSLAVSADIDFDRFADFAEPLAAALDCTVRERQWGADRHQWLLEFEGSQLWLNYEFYGNICWLSTEREADFEVLEYLATLLQPHLRVN</sequence>
<name>A0ABX1KPD9_9GAMM</name>
<comment type="caution">
    <text evidence="1">The sequence shown here is derived from an EMBL/GenBank/DDBJ whole genome shotgun (WGS) entry which is preliminary data.</text>
</comment>
<keyword evidence="2" id="KW-1185">Reference proteome</keyword>
<evidence type="ECO:0000313" key="1">
    <source>
        <dbReference type="EMBL" id="NLQ24067.1"/>
    </source>
</evidence>
<proteinExistence type="predicted"/>
<organism evidence="1 2">
    <name type="scientific">Shewanella oncorhynchi</name>
    <dbReference type="NCBI Taxonomy" id="2726434"/>
    <lineage>
        <taxon>Bacteria</taxon>
        <taxon>Pseudomonadati</taxon>
        <taxon>Pseudomonadota</taxon>
        <taxon>Gammaproteobacteria</taxon>
        <taxon>Alteromonadales</taxon>
        <taxon>Shewanellaceae</taxon>
        <taxon>Shewanella</taxon>
    </lineage>
</organism>
<evidence type="ECO:0000313" key="2">
    <source>
        <dbReference type="Proteomes" id="UP000527352"/>
    </source>
</evidence>
<gene>
    <name evidence="1" type="ORF">HGO26_14440</name>
</gene>
<dbReference type="Pfam" id="PF12305">
    <property type="entry name" value="DUF3630"/>
    <property type="match status" value="1"/>
</dbReference>
<accession>A0ABX1KPD9</accession>